<reference evidence="1 2" key="1">
    <citation type="journal article" date="2016" name="Nat. Commun.">
        <title>Thousands of microbial genomes shed light on interconnected biogeochemical processes in an aquifer system.</title>
        <authorList>
            <person name="Anantharaman K."/>
            <person name="Brown C.T."/>
            <person name="Hug L.A."/>
            <person name="Sharon I."/>
            <person name="Castelle C.J."/>
            <person name="Probst A.J."/>
            <person name="Thomas B.C."/>
            <person name="Singh A."/>
            <person name="Wilkins M.J."/>
            <person name="Karaoz U."/>
            <person name="Brodie E.L."/>
            <person name="Williams K.H."/>
            <person name="Hubbard S.S."/>
            <person name="Banfield J.F."/>
        </authorList>
    </citation>
    <scope>NUCLEOTIDE SEQUENCE [LARGE SCALE GENOMIC DNA]</scope>
</reference>
<protein>
    <recommendedName>
        <fullName evidence="3">RNA-binding protein</fullName>
    </recommendedName>
</protein>
<name>A0A1G1XR27_9BACT</name>
<dbReference type="EMBL" id="MHHZ01000004">
    <property type="protein sequence ID" value="OGY42384.1"/>
    <property type="molecule type" value="Genomic_DNA"/>
</dbReference>
<comment type="caution">
    <text evidence="1">The sequence shown here is derived from an EMBL/GenBank/DDBJ whole genome shotgun (WGS) entry which is preliminary data.</text>
</comment>
<evidence type="ECO:0000313" key="1">
    <source>
        <dbReference type="EMBL" id="OGY42384.1"/>
    </source>
</evidence>
<evidence type="ECO:0000313" key="2">
    <source>
        <dbReference type="Proteomes" id="UP000176498"/>
    </source>
</evidence>
<sequence length="96" mass="11195">MEHIKNLLNKRVKQSGLSSSINNALIIEEFVRIIKEIWGEKIALKIKPLYIKNRILTIACLSTVISQELILHKREIIARINKKFKSEIISDFRLII</sequence>
<evidence type="ECO:0008006" key="3">
    <source>
        <dbReference type="Google" id="ProtNLM"/>
    </source>
</evidence>
<dbReference type="Pfam" id="PF05258">
    <property type="entry name" value="DciA"/>
    <property type="match status" value="1"/>
</dbReference>
<gene>
    <name evidence="1" type="ORF">A2Y82_04500</name>
</gene>
<proteinExistence type="predicted"/>
<dbReference type="Proteomes" id="UP000176498">
    <property type="component" value="Unassembled WGS sequence"/>
</dbReference>
<organism evidence="1 2">
    <name type="scientific">Candidatus Buchananbacteria bacterium RBG_13_36_9</name>
    <dbReference type="NCBI Taxonomy" id="1797530"/>
    <lineage>
        <taxon>Bacteria</taxon>
        <taxon>Candidatus Buchananiibacteriota</taxon>
    </lineage>
</organism>
<dbReference type="AlphaFoldDB" id="A0A1G1XR27"/>
<dbReference type="InterPro" id="IPR007922">
    <property type="entry name" value="DciA-like"/>
</dbReference>
<accession>A0A1G1XR27</accession>